<dbReference type="Pfam" id="PF19200">
    <property type="entry name" value="MupG_N"/>
    <property type="match status" value="1"/>
</dbReference>
<dbReference type="EMBL" id="FNSA01000003">
    <property type="protein sequence ID" value="SEB90384.1"/>
    <property type="molecule type" value="Genomic_DNA"/>
</dbReference>
<evidence type="ECO:0000259" key="2">
    <source>
        <dbReference type="Pfam" id="PF19200"/>
    </source>
</evidence>
<dbReference type="InterPro" id="IPR043894">
    <property type="entry name" value="MupG_C"/>
</dbReference>
<reference evidence="4" key="1">
    <citation type="submission" date="2016-10" db="EMBL/GenBank/DDBJ databases">
        <authorList>
            <person name="Varghese N."/>
            <person name="Submissions S."/>
        </authorList>
    </citation>
    <scope>NUCLEOTIDE SEQUENCE [LARGE SCALE GENOMIC DNA]</scope>
    <source>
        <strain evidence="4">DSM 44234</strain>
    </source>
</reference>
<protein>
    <recommendedName>
        <fullName evidence="5">DUF871 domain-containing protein</fullName>
    </recommendedName>
</protein>
<dbReference type="PANTHER" id="PTHR38435">
    <property type="match status" value="1"/>
</dbReference>
<dbReference type="InterPro" id="IPR008589">
    <property type="entry name" value="MupG"/>
</dbReference>
<dbReference type="InterPro" id="IPR017853">
    <property type="entry name" value="GH"/>
</dbReference>
<dbReference type="GeneID" id="300995359"/>
<evidence type="ECO:0008006" key="5">
    <source>
        <dbReference type="Google" id="ProtNLM"/>
    </source>
</evidence>
<sequence length="347" mass="37154">MLHSLYPTDDPALRRSVARAAARAGRPLVFTSLHIPESSGLRAFGAELAGLHRELGIEFCADVSPKALALLGVDLAGLGMLRDWGVTTVRIDFGFAPEEVRAIAAAGPFRIAVNASTVTPDDLDGLAGLDLIGWHNYYPRPETGLTEEFYTGQNALLRGRGHDVVTFIPGERDFRAPLHLGLPTLESHRHANAYVNHARALAACPDTAVACAEGTVLPQHEEWIERRERHGEIVVPLASVPGAMRHLLDAPLRLRPEGAAASHRIEGTRGGAIPPDAVNGTRRARGSLQVDVASMGRYGGEVHLMRADLPLTAAQVRVGEIAGPYVDLVDLLRPGQAVRFVIDPAAG</sequence>
<dbReference type="Proteomes" id="UP000182241">
    <property type="component" value="Unassembled WGS sequence"/>
</dbReference>
<gene>
    <name evidence="3" type="ORF">SAMN04489793_1064</name>
</gene>
<dbReference type="InterPro" id="IPR029000">
    <property type="entry name" value="Cyclophilin-like_dom_sf"/>
</dbReference>
<dbReference type="Pfam" id="PF05913">
    <property type="entry name" value="MupG_C"/>
    <property type="match status" value="1"/>
</dbReference>
<dbReference type="OrthoDB" id="5809921at2"/>
<evidence type="ECO:0000259" key="1">
    <source>
        <dbReference type="Pfam" id="PF05913"/>
    </source>
</evidence>
<dbReference type="AlphaFoldDB" id="A0A1H4N5V4"/>
<proteinExistence type="predicted"/>
<dbReference type="InterPro" id="IPR013785">
    <property type="entry name" value="Aldolase_TIM"/>
</dbReference>
<organism evidence="3 4">
    <name type="scientific">Tsukamurella tyrosinosolvens</name>
    <dbReference type="NCBI Taxonomy" id="57704"/>
    <lineage>
        <taxon>Bacteria</taxon>
        <taxon>Bacillati</taxon>
        <taxon>Actinomycetota</taxon>
        <taxon>Actinomycetes</taxon>
        <taxon>Mycobacteriales</taxon>
        <taxon>Tsukamurellaceae</taxon>
        <taxon>Tsukamurella</taxon>
    </lineage>
</organism>
<keyword evidence="4" id="KW-1185">Reference proteome</keyword>
<feature type="domain" description="6-phospho-N-acetylmuramidase C-terminal" evidence="1">
    <location>
        <begin position="272"/>
        <end position="341"/>
    </location>
</feature>
<feature type="domain" description="6-phospho-N-acetylmuramidase N-terminal" evidence="2">
    <location>
        <begin position="4"/>
        <end position="196"/>
    </location>
</feature>
<evidence type="ECO:0000313" key="3">
    <source>
        <dbReference type="EMBL" id="SEB90384.1"/>
    </source>
</evidence>
<dbReference type="SUPFAM" id="SSF50891">
    <property type="entry name" value="Cyclophilin-like"/>
    <property type="match status" value="1"/>
</dbReference>
<dbReference type="PANTHER" id="PTHR38435:SF2">
    <property type="entry name" value="DUF871 DOMAIN-CONTAINING PROTEIN"/>
    <property type="match status" value="1"/>
</dbReference>
<accession>A0A1H4N5V4</accession>
<dbReference type="Gene3D" id="2.40.100.10">
    <property type="entry name" value="Cyclophilin-like"/>
    <property type="match status" value="1"/>
</dbReference>
<evidence type="ECO:0000313" key="4">
    <source>
        <dbReference type="Proteomes" id="UP000182241"/>
    </source>
</evidence>
<dbReference type="Gene3D" id="3.20.20.70">
    <property type="entry name" value="Aldolase class I"/>
    <property type="match status" value="1"/>
</dbReference>
<dbReference type="SUPFAM" id="SSF51445">
    <property type="entry name" value="(Trans)glycosidases"/>
    <property type="match status" value="1"/>
</dbReference>
<dbReference type="STRING" id="57704.SAMN04489793_1064"/>
<name>A0A1H4N5V4_TSUTY</name>
<dbReference type="InterPro" id="IPR043797">
    <property type="entry name" value="MupG_N"/>
</dbReference>
<dbReference type="RefSeq" id="WP_068524071.1">
    <property type="nucleotide sequence ID" value="NZ_CP160859.1"/>
</dbReference>